<keyword evidence="2" id="KW-0472">Membrane</keyword>
<dbReference type="PANTHER" id="PTHR36435">
    <property type="entry name" value="SLR1288 PROTEIN"/>
    <property type="match status" value="1"/>
</dbReference>
<proteinExistence type="inferred from homology"/>
<feature type="transmembrane region" description="Helical" evidence="2">
    <location>
        <begin position="47"/>
        <end position="67"/>
    </location>
</feature>
<evidence type="ECO:0000259" key="3">
    <source>
        <dbReference type="Pfam" id="PF02517"/>
    </source>
</evidence>
<evidence type="ECO:0000313" key="4">
    <source>
        <dbReference type="EMBL" id="QHB52763.1"/>
    </source>
</evidence>
<dbReference type="PANTHER" id="PTHR36435:SF1">
    <property type="entry name" value="CAAX AMINO TERMINAL PROTEASE FAMILY PROTEIN"/>
    <property type="match status" value="1"/>
</dbReference>
<feature type="domain" description="CAAX prenyl protease 2/Lysostaphin resistance protein A-like" evidence="3">
    <location>
        <begin position="131"/>
        <end position="223"/>
    </location>
</feature>
<reference evidence="4 5" key="1">
    <citation type="submission" date="2019-12" db="EMBL/GenBank/DDBJ databases">
        <title>Lactobacillus hilgardii FLUB.</title>
        <authorList>
            <person name="Gustaw K."/>
        </authorList>
    </citation>
    <scope>NUCLEOTIDE SEQUENCE [LARGE SCALE GENOMIC DNA]</scope>
    <source>
        <strain evidence="4 5">FLUB</strain>
    </source>
</reference>
<dbReference type="InterPro" id="IPR003675">
    <property type="entry name" value="Rce1/LyrA-like_dom"/>
</dbReference>
<organism evidence="4 5">
    <name type="scientific">Lentilactobacillus hilgardii</name>
    <name type="common">Lactobacillus hilgardii</name>
    <dbReference type="NCBI Taxonomy" id="1588"/>
    <lineage>
        <taxon>Bacteria</taxon>
        <taxon>Bacillati</taxon>
        <taxon>Bacillota</taxon>
        <taxon>Bacilli</taxon>
        <taxon>Lactobacillales</taxon>
        <taxon>Lactobacillaceae</taxon>
        <taxon>Lentilactobacillus</taxon>
    </lineage>
</organism>
<keyword evidence="2" id="KW-0812">Transmembrane</keyword>
<dbReference type="GeneID" id="69058990"/>
<dbReference type="EMBL" id="CP047121">
    <property type="protein sequence ID" value="QHB52763.1"/>
    <property type="molecule type" value="Genomic_DNA"/>
</dbReference>
<feature type="transmembrane region" description="Helical" evidence="2">
    <location>
        <begin position="88"/>
        <end position="110"/>
    </location>
</feature>
<dbReference type="Proteomes" id="UP000465035">
    <property type="component" value="Chromosome"/>
</dbReference>
<feature type="transmembrane region" description="Helical" evidence="2">
    <location>
        <begin position="7"/>
        <end position="27"/>
    </location>
</feature>
<dbReference type="GO" id="GO:0080120">
    <property type="term" value="P:CAAX-box protein maturation"/>
    <property type="evidence" value="ECO:0007669"/>
    <property type="project" value="UniProtKB-ARBA"/>
</dbReference>
<gene>
    <name evidence="4" type="ORF">GQR93_11465</name>
</gene>
<comment type="similarity">
    <text evidence="1">Belongs to the UPF0177 family.</text>
</comment>
<dbReference type="GO" id="GO:0004175">
    <property type="term" value="F:endopeptidase activity"/>
    <property type="evidence" value="ECO:0007669"/>
    <property type="project" value="UniProtKB-ARBA"/>
</dbReference>
<protein>
    <submittedName>
        <fullName evidence="4">CPBP family intramembrane metalloprotease</fullName>
    </submittedName>
</protein>
<dbReference type="RefSeq" id="WP_004466654.1">
    <property type="nucleotide sequence ID" value="NZ_CABKOL010000104.1"/>
</dbReference>
<dbReference type="GO" id="GO:0008237">
    <property type="term" value="F:metallopeptidase activity"/>
    <property type="evidence" value="ECO:0007669"/>
    <property type="project" value="UniProtKB-KW"/>
</dbReference>
<keyword evidence="4" id="KW-0378">Hydrolase</keyword>
<sequence length="226" mass="26081">MSPSRYLGTKALQIAKWIGFLIIYLFASATLEVAGDYVHNEFLSRHILGVALVVTAAALALIAWRYGKQLDADNPRRFGKSKLTRQKIAQFVLIFVLMVAFQMFWSYLISKHILVTPDNQKAVEADQLRLPVWNAIFSVILAPIFEELIFRGIFMNYFFNKDNRLNNILAIVISGLLFGYAHELQFNVNWLMYSGLGCFLSYTYMHFRDIRYSIGLHFLNNFVSMI</sequence>
<keyword evidence="2" id="KW-1133">Transmembrane helix</keyword>
<dbReference type="InterPro" id="IPR052710">
    <property type="entry name" value="CAAX_protease"/>
</dbReference>
<name>A0A6P1EDC1_LENHI</name>
<evidence type="ECO:0000256" key="2">
    <source>
        <dbReference type="SAM" id="Phobius"/>
    </source>
</evidence>
<feature type="transmembrane region" description="Helical" evidence="2">
    <location>
        <begin position="188"/>
        <end position="207"/>
    </location>
</feature>
<feature type="transmembrane region" description="Helical" evidence="2">
    <location>
        <begin position="165"/>
        <end position="182"/>
    </location>
</feature>
<evidence type="ECO:0000256" key="1">
    <source>
        <dbReference type="ARBA" id="ARBA00009067"/>
    </source>
</evidence>
<dbReference type="Pfam" id="PF02517">
    <property type="entry name" value="Rce1-like"/>
    <property type="match status" value="1"/>
</dbReference>
<dbReference type="GO" id="GO:0006508">
    <property type="term" value="P:proteolysis"/>
    <property type="evidence" value="ECO:0007669"/>
    <property type="project" value="UniProtKB-KW"/>
</dbReference>
<dbReference type="AlphaFoldDB" id="A0A6P1EDC1"/>
<keyword evidence="4" id="KW-0482">Metalloprotease</keyword>
<accession>A0A6P1EDC1</accession>
<feature type="transmembrane region" description="Helical" evidence="2">
    <location>
        <begin position="130"/>
        <end position="153"/>
    </location>
</feature>
<evidence type="ECO:0000313" key="5">
    <source>
        <dbReference type="Proteomes" id="UP000465035"/>
    </source>
</evidence>
<keyword evidence="4" id="KW-0645">Protease</keyword>